<dbReference type="Proteomes" id="UP000294887">
    <property type="component" value="Unassembled WGS sequence"/>
</dbReference>
<dbReference type="EMBL" id="SMFQ01000002">
    <property type="protein sequence ID" value="TCJ88609.1"/>
    <property type="molecule type" value="Genomic_DNA"/>
</dbReference>
<organism evidence="3 4">
    <name type="scientific">Cocleimonas flava</name>
    <dbReference type="NCBI Taxonomy" id="634765"/>
    <lineage>
        <taxon>Bacteria</taxon>
        <taxon>Pseudomonadati</taxon>
        <taxon>Pseudomonadota</taxon>
        <taxon>Gammaproteobacteria</taxon>
        <taxon>Thiotrichales</taxon>
        <taxon>Thiotrichaceae</taxon>
        <taxon>Cocleimonas</taxon>
    </lineage>
</organism>
<dbReference type="InterPro" id="IPR018244">
    <property type="entry name" value="Allrgn_V5/Tpx1_CS"/>
</dbReference>
<comment type="caution">
    <text evidence="3">The sequence shown here is derived from an EMBL/GenBank/DDBJ whole genome shotgun (WGS) entry which is preliminary data.</text>
</comment>
<protein>
    <submittedName>
        <fullName evidence="3">Cysteine-rich secretory family protein</fullName>
    </submittedName>
</protein>
<evidence type="ECO:0000256" key="1">
    <source>
        <dbReference type="SAM" id="SignalP"/>
    </source>
</evidence>
<sequence>MKRTLPLFVLAALLLLNTSSFASEPAQFSGILSSHNQVRAQYNQQPLSWSNELSKYAQQWVDHLAQTQNCEMIHRPNQNGGQFQQIHGENLFWASPEEFSGGVKKIQRFHPTEIVKAWAEEANFYDYQNNRCQPGQDCGHFTQMVWHESQQVGCAKAICPDKSQIWACNYHPRGNYIGEWPY</sequence>
<dbReference type="InterPro" id="IPR002413">
    <property type="entry name" value="V5_allergen-like"/>
</dbReference>
<evidence type="ECO:0000313" key="3">
    <source>
        <dbReference type="EMBL" id="TCJ88609.1"/>
    </source>
</evidence>
<evidence type="ECO:0000259" key="2">
    <source>
        <dbReference type="SMART" id="SM00198"/>
    </source>
</evidence>
<dbReference type="FunFam" id="3.40.33.10:FF:000004">
    <property type="entry name" value="CAP, cysteine-rich secretory protein, antigen 5"/>
    <property type="match status" value="1"/>
</dbReference>
<feature type="chain" id="PRO_5020325580" evidence="1">
    <location>
        <begin position="23"/>
        <end position="182"/>
    </location>
</feature>
<dbReference type="PRINTS" id="PR00838">
    <property type="entry name" value="V5ALLERGEN"/>
</dbReference>
<dbReference type="SUPFAM" id="SSF55797">
    <property type="entry name" value="PR-1-like"/>
    <property type="match status" value="1"/>
</dbReference>
<dbReference type="InterPro" id="IPR035940">
    <property type="entry name" value="CAP_sf"/>
</dbReference>
<accession>A0A4R1F7K9</accession>
<keyword evidence="4" id="KW-1185">Reference proteome</keyword>
<feature type="domain" description="SCP" evidence="2">
    <location>
        <begin position="26"/>
        <end position="178"/>
    </location>
</feature>
<feature type="signal peptide" evidence="1">
    <location>
        <begin position="1"/>
        <end position="22"/>
    </location>
</feature>
<dbReference type="PANTHER" id="PTHR10334">
    <property type="entry name" value="CYSTEINE-RICH SECRETORY PROTEIN-RELATED"/>
    <property type="match status" value="1"/>
</dbReference>
<dbReference type="RefSeq" id="WP_131904292.1">
    <property type="nucleotide sequence ID" value="NZ_BAAAFU010000008.1"/>
</dbReference>
<evidence type="ECO:0000313" key="4">
    <source>
        <dbReference type="Proteomes" id="UP000294887"/>
    </source>
</evidence>
<name>A0A4R1F7K9_9GAMM</name>
<dbReference type="InterPro" id="IPR001283">
    <property type="entry name" value="CRISP-related"/>
</dbReference>
<dbReference type="AlphaFoldDB" id="A0A4R1F7K9"/>
<reference evidence="3 4" key="1">
    <citation type="submission" date="2019-03" db="EMBL/GenBank/DDBJ databases">
        <title>Genomic Encyclopedia of Type Strains, Phase IV (KMG-IV): sequencing the most valuable type-strain genomes for metagenomic binning, comparative biology and taxonomic classification.</title>
        <authorList>
            <person name="Goeker M."/>
        </authorList>
    </citation>
    <scope>NUCLEOTIDE SEQUENCE [LARGE SCALE GENOMIC DNA]</scope>
    <source>
        <strain evidence="3 4">DSM 24830</strain>
    </source>
</reference>
<dbReference type="Pfam" id="PF00188">
    <property type="entry name" value="CAP"/>
    <property type="match status" value="1"/>
</dbReference>
<dbReference type="SMART" id="SM00198">
    <property type="entry name" value="SCP"/>
    <property type="match status" value="1"/>
</dbReference>
<keyword evidence="1" id="KW-0732">Signal</keyword>
<proteinExistence type="predicted"/>
<dbReference type="GO" id="GO:0005576">
    <property type="term" value="C:extracellular region"/>
    <property type="evidence" value="ECO:0007669"/>
    <property type="project" value="InterPro"/>
</dbReference>
<gene>
    <name evidence="3" type="ORF">EV695_0467</name>
</gene>
<dbReference type="InterPro" id="IPR014044">
    <property type="entry name" value="CAP_dom"/>
</dbReference>
<dbReference type="OrthoDB" id="9794228at2"/>
<dbReference type="PRINTS" id="PR00837">
    <property type="entry name" value="V5TPXLIKE"/>
</dbReference>
<dbReference type="PROSITE" id="PS01009">
    <property type="entry name" value="CRISP_1"/>
    <property type="match status" value="1"/>
</dbReference>
<dbReference type="Gene3D" id="3.40.33.10">
    <property type="entry name" value="CAP"/>
    <property type="match status" value="1"/>
</dbReference>